<dbReference type="InterPro" id="IPR008638">
    <property type="entry name" value="FhaB/CdiA-like_TPS"/>
</dbReference>
<dbReference type="InterPro" id="IPR041248">
    <property type="entry name" value="YDG"/>
</dbReference>
<feature type="chain" id="PRO_5037310709" evidence="1">
    <location>
        <begin position="33"/>
        <end position="942"/>
    </location>
</feature>
<evidence type="ECO:0000313" key="4">
    <source>
        <dbReference type="Proteomes" id="UP000761380"/>
    </source>
</evidence>
<evidence type="ECO:0000259" key="2">
    <source>
        <dbReference type="SMART" id="SM00912"/>
    </source>
</evidence>
<organism evidence="3 4">
    <name type="scientific">Selenomonas ruminantium</name>
    <dbReference type="NCBI Taxonomy" id="971"/>
    <lineage>
        <taxon>Bacteria</taxon>
        <taxon>Bacillati</taxon>
        <taxon>Bacillota</taxon>
        <taxon>Negativicutes</taxon>
        <taxon>Selenomonadales</taxon>
        <taxon>Selenomonadaceae</taxon>
        <taxon>Selenomonas</taxon>
    </lineage>
</organism>
<dbReference type="Gene3D" id="2.160.20.110">
    <property type="match status" value="2"/>
</dbReference>
<proteinExistence type="predicted"/>
<dbReference type="SMART" id="SM00912">
    <property type="entry name" value="Haemagg_act"/>
    <property type="match status" value="1"/>
</dbReference>
<evidence type="ECO:0000256" key="1">
    <source>
        <dbReference type="SAM" id="SignalP"/>
    </source>
</evidence>
<evidence type="ECO:0000313" key="3">
    <source>
        <dbReference type="EMBL" id="MBE6092208.1"/>
    </source>
</evidence>
<dbReference type="EMBL" id="SVBY01000015">
    <property type="protein sequence ID" value="MBE6092208.1"/>
    <property type="molecule type" value="Genomic_DNA"/>
</dbReference>
<feature type="domain" description="Filamentous haemagglutinin FhaB/tRNA nuclease CdiA-like TPS" evidence="2">
    <location>
        <begin position="36"/>
        <end position="138"/>
    </location>
</feature>
<name>A0A927WT00_SELRU</name>
<comment type="caution">
    <text evidence="3">The sequence shown here is derived from an EMBL/GenBank/DDBJ whole genome shotgun (WGS) entry which is preliminary data.</text>
</comment>
<dbReference type="InterPro" id="IPR011050">
    <property type="entry name" value="Pectin_lyase_fold/virulence"/>
</dbReference>
<reference evidence="3" key="1">
    <citation type="submission" date="2019-04" db="EMBL/GenBank/DDBJ databases">
        <title>Evolution of Biomass-Degrading Anaerobic Consortia Revealed by Metagenomics.</title>
        <authorList>
            <person name="Peng X."/>
        </authorList>
    </citation>
    <scope>NUCLEOTIDE SEQUENCE</scope>
    <source>
        <strain evidence="3">SIG240</strain>
    </source>
</reference>
<dbReference type="Proteomes" id="UP000761380">
    <property type="component" value="Unassembled WGS sequence"/>
</dbReference>
<gene>
    <name evidence="3" type="ORF">E7201_03365</name>
</gene>
<dbReference type="SUPFAM" id="SSF51126">
    <property type="entry name" value="Pectin lyase-like"/>
    <property type="match status" value="1"/>
</dbReference>
<dbReference type="AlphaFoldDB" id="A0A927WT00"/>
<accession>A0A927WT00</accession>
<feature type="signal peptide" evidence="1">
    <location>
        <begin position="1"/>
        <end position="32"/>
    </location>
</feature>
<protein>
    <submittedName>
        <fullName evidence="3">Filamentous hemagglutinin N-terminal domain-containing protein</fullName>
    </submittedName>
</protein>
<feature type="non-terminal residue" evidence="3">
    <location>
        <position position="942"/>
    </location>
</feature>
<dbReference type="Pfam" id="PF05860">
    <property type="entry name" value="TPS"/>
    <property type="match status" value="1"/>
</dbReference>
<dbReference type="NCBIfam" id="TIGR01901">
    <property type="entry name" value="adhes_NPXG"/>
    <property type="match status" value="1"/>
</dbReference>
<keyword evidence="1" id="KW-0732">Signal</keyword>
<dbReference type="PROSITE" id="PS51318">
    <property type="entry name" value="TAT"/>
    <property type="match status" value="1"/>
</dbReference>
<sequence length="942" mass="96262">MKRTEKLSRRARLGIFAAIMAGAFSIMPAAQAMPTGGDSETATIITAGNTMDIASSVTNNLLTWQDFSIAKGETVNFGGSNTYLNVVTGSNVSAIYGAITGNAANVYLINPNGILFGDGASVDVGSLHLSTADITGSLTNFDTAMDALNGADSFSGDIVNKGTLKAAQEITVDGNNITFKNTADVSAASVELTAKNNGEIHIGSADASTPAYTMTGTKYMYKLVSTAGDLQNINNDPTANYMLAKDIDASGIQKFTPIGMTAENGFTGKFDGLGYTIKGLQIDVRQLNGDSGDASNTQVLYNGAVSKVGLFSSLGAEAVVENVGLLDGSVSVTFGGDSTTANAYTVNAGSLAGVNAGTIRNVYSTNTVTVQTTERGMFYSREEGKDIKGYVGGLVGENQGTISKAYTTGAVTGSLSGEMLSVRRNAIALYVGGLAGTNSGGIAQAYHGTGTVSASLNARMDVSSYSDQSGIYAGGLVGSNAGALTNIYNTGAVSGSISSDMLIDMMEGSLHAGGIVGMQSSNGTLTSSYNTGAVSGSIKARDMIFMSGGSLLAGGIAGQAAGQITGAYNTGEVKTAAVANDVNVGPNNHDDISGGGNSTLTNTGKLEAKQATAATSYTGFNLTADGADKNAAWRIYEGTTMPLLTAFMKRKDTISSREYDGKANVGTNITAATLTSTQEKGINWVNEVNIITPKNVTITFQNADKTYDGTTEVKTVNANLDGVLDSEKENVALSATGTYDSKNAGERTVTYSSIALNGTAAANYKITGLSEGKGEGSGKITAAPLTINFADTDKQYDGTTNAVAGQGTLQGVLGNDQVSYEATAAYDSKNAGNRTVNYSGITLTGTDAGNYSIEATAEGSGKITAAPLTINFADTDKQYDGTTNAVAGQGTLQGVLGNDQVSYEATAAYDSKNAGNRTVNYSGITLTGTDAGNYSIEATAEG</sequence>
<dbReference type="Pfam" id="PF18657">
    <property type="entry name" value="YDG"/>
    <property type="match status" value="3"/>
</dbReference>
<dbReference type="InterPro" id="IPR006311">
    <property type="entry name" value="TAT_signal"/>
</dbReference>